<feature type="region of interest" description="Disordered" evidence="1">
    <location>
        <begin position="65"/>
        <end position="86"/>
    </location>
</feature>
<keyword evidence="5" id="KW-1185">Reference proteome</keyword>
<feature type="region of interest" description="Disordered" evidence="1">
    <location>
        <begin position="22"/>
        <end position="49"/>
    </location>
</feature>
<dbReference type="Proteomes" id="UP000749453">
    <property type="component" value="Unassembled WGS sequence"/>
</dbReference>
<evidence type="ECO:0000313" key="4">
    <source>
        <dbReference type="EMBL" id="MBM9937113.1"/>
    </source>
</evidence>
<proteinExistence type="predicted"/>
<dbReference type="EMBL" id="JAFFTB010000005">
    <property type="protein sequence ID" value="MBM9937113.1"/>
    <property type="molecule type" value="Genomic_DNA"/>
</dbReference>
<comment type="caution">
    <text evidence="3">The sequence shown here is derived from an EMBL/GenBank/DDBJ whole genome shotgun (WGS) entry which is preliminary data.</text>
</comment>
<reference evidence="3" key="2">
    <citation type="submission" date="2021-01" db="EMBL/GenBank/DDBJ databases">
        <authorList>
            <person name="Yu Y."/>
        </authorList>
    </citation>
    <scope>NUCLEOTIDE SEQUENCE</scope>
    <source>
        <strain evidence="3">As-5</strain>
        <strain evidence="4">As-6</strain>
    </source>
</reference>
<feature type="chain" id="PRO_5043913076" description="Secreted protein" evidence="2">
    <location>
        <begin position="20"/>
        <end position="86"/>
    </location>
</feature>
<feature type="signal peptide" evidence="2">
    <location>
        <begin position="1"/>
        <end position="19"/>
    </location>
</feature>
<evidence type="ECO:0000313" key="6">
    <source>
        <dbReference type="Proteomes" id="UP000784064"/>
    </source>
</evidence>
<sequence length="86" mass="9402">MRPLAVATLALLMAAPALARQPTSAYLERQHPAGKTEAKATDKDAGKESCRVVKEWKVGEVIAQHRICDDPPKPDTTDRETAPPQR</sequence>
<evidence type="ECO:0008006" key="7">
    <source>
        <dbReference type="Google" id="ProtNLM"/>
    </source>
</evidence>
<evidence type="ECO:0000313" key="3">
    <source>
        <dbReference type="EMBL" id="MBM9913201.1"/>
    </source>
</evidence>
<evidence type="ECO:0000313" key="5">
    <source>
        <dbReference type="Proteomes" id="UP000749453"/>
    </source>
</evidence>
<protein>
    <recommendedName>
        <fullName evidence="7">Secreted protein</fullName>
    </recommendedName>
</protein>
<evidence type="ECO:0000256" key="2">
    <source>
        <dbReference type="SAM" id="SignalP"/>
    </source>
</evidence>
<evidence type="ECO:0000256" key="1">
    <source>
        <dbReference type="SAM" id="MobiDB-lite"/>
    </source>
</evidence>
<accession>A0AAW4GGZ9</accession>
<dbReference type="RefSeq" id="WP_205405958.1">
    <property type="nucleotide sequence ID" value="NZ_JAFFTA010000010.1"/>
</dbReference>
<name>A0AAW4GGZ9_9GAMM</name>
<reference evidence="5" key="1">
    <citation type="submission" date="2021-01" db="EMBL/GenBank/DDBJ databases">
        <title>Stenotrophomonas maltophilia.</title>
        <authorList>
            <person name="Yu Y."/>
        </authorList>
    </citation>
    <scope>NUCLEOTIDE SEQUENCE [LARGE SCALE GENOMIC DNA]</scope>
    <source>
        <strain evidence="5">As-6</strain>
    </source>
</reference>
<feature type="compositionally biased region" description="Basic and acidic residues" evidence="1">
    <location>
        <begin position="28"/>
        <end position="49"/>
    </location>
</feature>
<dbReference type="Proteomes" id="UP000784064">
    <property type="component" value="Unassembled WGS sequence"/>
</dbReference>
<organism evidence="3 6">
    <name type="scientific">Stenotrophomonas lactitubi</name>
    <dbReference type="NCBI Taxonomy" id="2045214"/>
    <lineage>
        <taxon>Bacteria</taxon>
        <taxon>Pseudomonadati</taxon>
        <taxon>Pseudomonadota</taxon>
        <taxon>Gammaproteobacteria</taxon>
        <taxon>Lysobacterales</taxon>
        <taxon>Lysobacteraceae</taxon>
        <taxon>Stenotrophomonas</taxon>
    </lineage>
</organism>
<keyword evidence="2" id="KW-0732">Signal</keyword>
<dbReference type="AlphaFoldDB" id="A0AAW4GGZ9"/>
<dbReference type="EMBL" id="JAFFTA010000010">
    <property type="protein sequence ID" value="MBM9913201.1"/>
    <property type="molecule type" value="Genomic_DNA"/>
</dbReference>
<gene>
    <name evidence="3" type="ORF">JJW18_06935</name>
    <name evidence="4" type="ORF">JJW19_03060</name>
</gene>
<feature type="compositionally biased region" description="Basic and acidic residues" evidence="1">
    <location>
        <begin position="66"/>
        <end position="86"/>
    </location>
</feature>